<dbReference type="InterPro" id="IPR032466">
    <property type="entry name" value="Metal_Hydrolase"/>
</dbReference>
<dbReference type="InterPro" id="IPR023100">
    <property type="entry name" value="D-aminoacylase_insert_dom_sf"/>
</dbReference>
<dbReference type="Gene3D" id="3.20.20.140">
    <property type="entry name" value="Metal-dependent hydrolases"/>
    <property type="match status" value="1"/>
</dbReference>
<dbReference type="RefSeq" id="WP_117851222.1">
    <property type="nucleotide sequence ID" value="NZ_JACOOT010000036.1"/>
</dbReference>
<evidence type="ECO:0000313" key="3">
    <source>
        <dbReference type="Proteomes" id="UP000652847"/>
    </source>
</evidence>
<dbReference type="SUPFAM" id="SSF51338">
    <property type="entry name" value="Composite domain of metallo-dependent hydrolases"/>
    <property type="match status" value="1"/>
</dbReference>
<organism evidence="2 3">
    <name type="scientific">Blautia segnis</name>
    <dbReference type="NCBI Taxonomy" id="2763030"/>
    <lineage>
        <taxon>Bacteria</taxon>
        <taxon>Bacillati</taxon>
        <taxon>Bacillota</taxon>
        <taxon>Clostridia</taxon>
        <taxon>Lachnospirales</taxon>
        <taxon>Lachnospiraceae</taxon>
        <taxon>Blautia</taxon>
    </lineage>
</organism>
<dbReference type="PANTHER" id="PTHR11647:SF1">
    <property type="entry name" value="COLLAPSIN RESPONSE MEDIATOR PROTEIN"/>
    <property type="match status" value="1"/>
</dbReference>
<dbReference type="Pfam" id="PF07969">
    <property type="entry name" value="Amidohydro_3"/>
    <property type="match status" value="1"/>
</dbReference>
<dbReference type="SUPFAM" id="SSF51556">
    <property type="entry name" value="Metallo-dependent hydrolases"/>
    <property type="match status" value="1"/>
</dbReference>
<proteinExistence type="predicted"/>
<dbReference type="Gene3D" id="3.30.1490.130">
    <property type="entry name" value="D-aminoacylase. Domain 3"/>
    <property type="match status" value="1"/>
</dbReference>
<comment type="caution">
    <text evidence="2">The sequence shown here is derived from an EMBL/GenBank/DDBJ whole genome shotgun (WGS) entry which is preliminary data.</text>
</comment>
<dbReference type="GO" id="GO:0016811">
    <property type="term" value="F:hydrolase activity, acting on carbon-nitrogen (but not peptide) bonds, in linear amides"/>
    <property type="evidence" value="ECO:0007669"/>
    <property type="project" value="InterPro"/>
</dbReference>
<dbReference type="Gene3D" id="2.30.40.10">
    <property type="entry name" value="Urease, subunit C, domain 1"/>
    <property type="match status" value="1"/>
</dbReference>
<keyword evidence="2" id="KW-0378">Hydrolase</keyword>
<evidence type="ECO:0000259" key="1">
    <source>
        <dbReference type="Pfam" id="PF07969"/>
    </source>
</evidence>
<reference evidence="2 3" key="1">
    <citation type="submission" date="2020-08" db="EMBL/GenBank/DDBJ databases">
        <title>Genome public.</title>
        <authorList>
            <person name="Liu C."/>
            <person name="Sun Q."/>
        </authorList>
    </citation>
    <scope>NUCLEOTIDE SEQUENCE [LARGE SCALE GENOMIC DNA]</scope>
    <source>
        <strain evidence="2 3">BX17</strain>
    </source>
</reference>
<dbReference type="AlphaFoldDB" id="A0A8I0AEX5"/>
<keyword evidence="3" id="KW-1185">Reference proteome</keyword>
<feature type="domain" description="Amidohydrolase 3" evidence="1">
    <location>
        <begin position="48"/>
        <end position="517"/>
    </location>
</feature>
<dbReference type="Proteomes" id="UP000652847">
    <property type="component" value="Unassembled WGS sequence"/>
</dbReference>
<dbReference type="PANTHER" id="PTHR11647">
    <property type="entry name" value="HYDRANTOINASE/DIHYDROPYRIMIDINASE FAMILY MEMBER"/>
    <property type="match status" value="1"/>
</dbReference>
<dbReference type="EMBL" id="JACOOT010000036">
    <property type="protein sequence ID" value="MBC5652481.1"/>
    <property type="molecule type" value="Genomic_DNA"/>
</dbReference>
<dbReference type="InterPro" id="IPR013108">
    <property type="entry name" value="Amidohydro_3"/>
</dbReference>
<sequence>MDYIIKNGWIVNGKNEKPFYGDLAVKNGKIEEVGEHIEVPSDFSGKCVLDAAGGYVTPGFIDIHRHGDWQAFGNGDDELLNRQGLTTVVNGNCGLSVAPVGEKFREEIAGFLSSVTGEVRQGQADVMSTMSSYLAALSKEKRSVNTGMLAGNGTIRAGVKGYAPGKLSDEEMHQVWNALEESLAAGALGVSLGVAYAPEFEYDRDGLAQALQPLKGTGIPITTHVRNEGDGILLALQEVISVAEELQIPLHVSHLKCIGQKNWGDTPVKILQLFDQAAERGVKVDFDLYPYLTGSTQLVHLLPPQFQEGGTDAICARLADPACRKEITKVLQQPSDIFENIVELAGFERIYASTLHTQQFGSYAGQSISAIAKQLGKDPYDTLYDILLAERCQVTMLDTIASEEDMLYFLKDSRANLISDAIYPAGGKYHPRVYGAFPKLLTDYVRDRNVFSIEEAVYKMTAKPAAVLGLNRGILQKGMPADINVFHLDKLQIHADFQNPDQYCTGFDYVLVGGEIAVEKDQYRNSKSGVLQRRSGN</sequence>
<dbReference type="InterPro" id="IPR011059">
    <property type="entry name" value="Metal-dep_hydrolase_composite"/>
</dbReference>
<dbReference type="InterPro" id="IPR050378">
    <property type="entry name" value="Metallo-dep_Hydrolases_sf"/>
</dbReference>
<accession>A0A8I0AEX5</accession>
<protein>
    <submittedName>
        <fullName evidence="2">Amidohydrolase family protein</fullName>
    </submittedName>
</protein>
<evidence type="ECO:0000313" key="2">
    <source>
        <dbReference type="EMBL" id="MBC5652481.1"/>
    </source>
</evidence>
<gene>
    <name evidence="2" type="ORF">H8S54_15545</name>
</gene>
<name>A0A8I0AEX5_9FIRM</name>